<proteinExistence type="predicted"/>
<dbReference type="AlphaFoldDB" id="M7ZP75"/>
<dbReference type="EMBL" id="KD095906">
    <property type="protein sequence ID" value="EMS61441.1"/>
    <property type="molecule type" value="Genomic_DNA"/>
</dbReference>
<protein>
    <submittedName>
        <fullName evidence="1">Uncharacterized protein</fullName>
    </submittedName>
</protein>
<gene>
    <name evidence="1" type="ORF">TRIUR3_09996</name>
</gene>
<name>M7ZP75_TRIUA</name>
<sequence>MAAANLSTVGFFAASFSTLSENVLPLQFCSNGQMASKVWNSHGDSRGSHAVKQS</sequence>
<evidence type="ECO:0000313" key="1">
    <source>
        <dbReference type="EMBL" id="EMS61441.1"/>
    </source>
</evidence>
<organism evidence="1">
    <name type="scientific">Triticum urartu</name>
    <name type="common">Red wild einkorn</name>
    <name type="synonym">Crithodium urartu</name>
    <dbReference type="NCBI Taxonomy" id="4572"/>
    <lineage>
        <taxon>Eukaryota</taxon>
        <taxon>Viridiplantae</taxon>
        <taxon>Streptophyta</taxon>
        <taxon>Embryophyta</taxon>
        <taxon>Tracheophyta</taxon>
        <taxon>Spermatophyta</taxon>
        <taxon>Magnoliopsida</taxon>
        <taxon>Liliopsida</taxon>
        <taxon>Poales</taxon>
        <taxon>Poaceae</taxon>
        <taxon>BOP clade</taxon>
        <taxon>Pooideae</taxon>
        <taxon>Triticodae</taxon>
        <taxon>Triticeae</taxon>
        <taxon>Triticinae</taxon>
        <taxon>Triticum</taxon>
    </lineage>
</organism>
<accession>M7ZP75</accession>
<reference evidence="1" key="1">
    <citation type="journal article" date="2013" name="Nature">
        <title>Draft genome of the wheat A-genome progenitor Triticum urartu.</title>
        <authorList>
            <person name="Ling H.Q."/>
            <person name="Zhao S."/>
            <person name="Liu D."/>
            <person name="Wang J."/>
            <person name="Sun H."/>
            <person name="Zhang C."/>
            <person name="Fan H."/>
            <person name="Li D."/>
            <person name="Dong L."/>
            <person name="Tao Y."/>
            <person name="Gao C."/>
            <person name="Wu H."/>
            <person name="Li Y."/>
            <person name="Cui Y."/>
            <person name="Guo X."/>
            <person name="Zheng S."/>
            <person name="Wang B."/>
            <person name="Yu K."/>
            <person name="Liang Q."/>
            <person name="Yang W."/>
            <person name="Lou X."/>
            <person name="Chen J."/>
            <person name="Feng M."/>
            <person name="Jian J."/>
            <person name="Zhang X."/>
            <person name="Luo G."/>
            <person name="Jiang Y."/>
            <person name="Liu J."/>
            <person name="Wang Z."/>
            <person name="Sha Y."/>
            <person name="Zhang B."/>
            <person name="Wu H."/>
            <person name="Tang D."/>
            <person name="Shen Q."/>
            <person name="Xue P."/>
            <person name="Zou S."/>
            <person name="Wang X."/>
            <person name="Liu X."/>
            <person name="Wang F."/>
            <person name="Yang Y."/>
            <person name="An X."/>
            <person name="Dong Z."/>
            <person name="Zhang K."/>
            <person name="Zhang X."/>
            <person name="Luo M.C."/>
            <person name="Dvorak J."/>
            <person name="Tong Y."/>
            <person name="Wang J."/>
            <person name="Yang H."/>
            <person name="Li Z."/>
            <person name="Wang D."/>
            <person name="Zhang A."/>
            <person name="Wang J."/>
        </authorList>
    </citation>
    <scope>NUCLEOTIDE SEQUENCE</scope>
</reference>